<dbReference type="EMBL" id="FN654987">
    <property type="protein sequence ID" value="CBY37485.1"/>
    <property type="molecule type" value="Genomic_DNA"/>
</dbReference>
<evidence type="ECO:0000313" key="1">
    <source>
        <dbReference type="EMBL" id="CBY37485.1"/>
    </source>
</evidence>
<dbReference type="AlphaFoldDB" id="E4YPT9"/>
<dbReference type="Proteomes" id="UP000011014">
    <property type="component" value="Unassembled WGS sequence"/>
</dbReference>
<reference evidence="1" key="1">
    <citation type="journal article" date="2010" name="Science">
        <title>Plasticity of animal genome architecture unmasked by rapid evolution of a pelagic tunicate.</title>
        <authorList>
            <person name="Denoeud F."/>
            <person name="Henriet S."/>
            <person name="Mungpakdee S."/>
            <person name="Aury J.M."/>
            <person name="Da Silva C."/>
            <person name="Brinkmann H."/>
            <person name="Mikhaleva J."/>
            <person name="Olsen L.C."/>
            <person name="Jubin C."/>
            <person name="Canestro C."/>
            <person name="Bouquet J.M."/>
            <person name="Danks G."/>
            <person name="Poulain J."/>
            <person name="Campsteijn C."/>
            <person name="Adamski M."/>
            <person name="Cross I."/>
            <person name="Yadetie F."/>
            <person name="Muffato M."/>
            <person name="Louis A."/>
            <person name="Butcher S."/>
            <person name="Tsagkogeorga G."/>
            <person name="Konrad A."/>
            <person name="Singh S."/>
            <person name="Jensen M.F."/>
            <person name="Cong E.H."/>
            <person name="Eikeseth-Otteraa H."/>
            <person name="Noel B."/>
            <person name="Anthouard V."/>
            <person name="Porcel B.M."/>
            <person name="Kachouri-Lafond R."/>
            <person name="Nishino A."/>
            <person name="Ugolini M."/>
            <person name="Chourrout P."/>
            <person name="Nishida H."/>
            <person name="Aasland R."/>
            <person name="Huzurbazar S."/>
            <person name="Westhof E."/>
            <person name="Delsuc F."/>
            <person name="Lehrach H."/>
            <person name="Reinhardt R."/>
            <person name="Weissenbach J."/>
            <person name="Roy S.W."/>
            <person name="Artiguenave F."/>
            <person name="Postlethwait J.H."/>
            <person name="Manak J.R."/>
            <person name="Thompson E.M."/>
            <person name="Jaillon O."/>
            <person name="Du Pasquier L."/>
            <person name="Boudinot P."/>
            <person name="Liberles D.A."/>
            <person name="Volff J.N."/>
            <person name="Philippe H."/>
            <person name="Lenhard B."/>
            <person name="Roest Crollius H."/>
            <person name="Wincker P."/>
            <person name="Chourrout D."/>
        </authorList>
    </citation>
    <scope>NUCLEOTIDE SEQUENCE [LARGE SCALE GENOMIC DNA]</scope>
</reference>
<sequence length="58" mass="6608">SHKQVPSYSIIAPEPRLNRFLKCSISLAANASQIEDKFKMQTIWLQPILLMVPLIQAE</sequence>
<accession>E4YPT9</accession>
<protein>
    <submittedName>
        <fullName evidence="1">Uncharacterized protein</fullName>
    </submittedName>
</protein>
<proteinExistence type="predicted"/>
<organism evidence="1">
    <name type="scientific">Oikopleura dioica</name>
    <name type="common">Tunicate</name>
    <dbReference type="NCBI Taxonomy" id="34765"/>
    <lineage>
        <taxon>Eukaryota</taxon>
        <taxon>Metazoa</taxon>
        <taxon>Chordata</taxon>
        <taxon>Tunicata</taxon>
        <taxon>Appendicularia</taxon>
        <taxon>Copelata</taxon>
        <taxon>Oikopleuridae</taxon>
        <taxon>Oikopleura</taxon>
    </lineage>
</organism>
<name>E4YPT9_OIKDI</name>
<gene>
    <name evidence="1" type="ORF">GSOID_T00030947001</name>
</gene>
<feature type="non-terminal residue" evidence="1">
    <location>
        <position position="1"/>
    </location>
</feature>